<proteinExistence type="predicted"/>
<evidence type="ECO:0000256" key="2">
    <source>
        <dbReference type="SAM" id="Phobius"/>
    </source>
</evidence>
<dbReference type="EMBL" id="KZ819634">
    <property type="protein sequence ID" value="PWN92911.1"/>
    <property type="molecule type" value="Genomic_DNA"/>
</dbReference>
<dbReference type="PANTHER" id="PTHR31685">
    <property type="entry name" value="INTEGRAL MEMBRANE PROTEIN (AFU_ORTHOLOGUE AFUA_6G12730)-RELATED"/>
    <property type="match status" value="1"/>
</dbReference>
<dbReference type="InterPro" id="IPR018827">
    <property type="entry name" value="YTP1_C"/>
</dbReference>
<keyword evidence="7" id="KW-1185">Reference proteome</keyword>
<feature type="transmembrane region" description="Helical" evidence="2">
    <location>
        <begin position="43"/>
        <end position="64"/>
    </location>
</feature>
<dbReference type="GeneID" id="37046500"/>
<feature type="chain" id="PRO_5016447327" description="YTP1 protein" evidence="3">
    <location>
        <begin position="25"/>
        <end position="535"/>
    </location>
</feature>
<dbReference type="FunCoup" id="A0A316YUJ8">
    <property type="interactions" value="13"/>
</dbReference>
<keyword evidence="3" id="KW-0732">Signal</keyword>
<feature type="region of interest" description="Disordered" evidence="1">
    <location>
        <begin position="326"/>
        <end position="346"/>
    </location>
</feature>
<keyword evidence="2" id="KW-1133">Transmembrane helix</keyword>
<evidence type="ECO:0000256" key="3">
    <source>
        <dbReference type="SAM" id="SignalP"/>
    </source>
</evidence>
<evidence type="ECO:0000259" key="4">
    <source>
        <dbReference type="Pfam" id="PF10348"/>
    </source>
</evidence>
<dbReference type="OrthoDB" id="4137487at2759"/>
<feature type="compositionally biased region" description="Basic and acidic residues" evidence="1">
    <location>
        <begin position="488"/>
        <end position="499"/>
    </location>
</feature>
<dbReference type="RefSeq" id="XP_025380109.1">
    <property type="nucleotide sequence ID" value="XM_025524584.1"/>
</dbReference>
<accession>A0A316YUJ8</accession>
<keyword evidence="2" id="KW-0812">Transmembrane</keyword>
<dbReference type="Pfam" id="PF10348">
    <property type="entry name" value="DUF2427"/>
    <property type="match status" value="1"/>
</dbReference>
<dbReference type="STRING" id="215250.A0A316YUJ8"/>
<evidence type="ECO:0000259" key="5">
    <source>
        <dbReference type="Pfam" id="PF10355"/>
    </source>
</evidence>
<dbReference type="Proteomes" id="UP000245768">
    <property type="component" value="Unassembled WGS sequence"/>
</dbReference>
<feature type="transmembrane region" description="Helical" evidence="2">
    <location>
        <begin position="71"/>
        <end position="89"/>
    </location>
</feature>
<feature type="domain" description="DUF2427" evidence="4">
    <location>
        <begin position="27"/>
        <end position="127"/>
    </location>
</feature>
<organism evidence="6 7">
    <name type="scientific">Acaromyces ingoldii</name>
    <dbReference type="NCBI Taxonomy" id="215250"/>
    <lineage>
        <taxon>Eukaryota</taxon>
        <taxon>Fungi</taxon>
        <taxon>Dikarya</taxon>
        <taxon>Basidiomycota</taxon>
        <taxon>Ustilaginomycotina</taxon>
        <taxon>Exobasidiomycetes</taxon>
        <taxon>Exobasidiales</taxon>
        <taxon>Cryptobasidiaceae</taxon>
        <taxon>Acaromyces</taxon>
    </lineage>
</organism>
<evidence type="ECO:0000256" key="1">
    <source>
        <dbReference type="SAM" id="MobiDB-lite"/>
    </source>
</evidence>
<name>A0A316YUJ8_9BASI</name>
<feature type="domain" description="Protein YTP1-like C-terminal" evidence="5">
    <location>
        <begin position="155"/>
        <end position="416"/>
    </location>
</feature>
<feature type="compositionally biased region" description="Acidic residues" evidence="1">
    <location>
        <begin position="516"/>
        <end position="535"/>
    </location>
</feature>
<feature type="signal peptide" evidence="3">
    <location>
        <begin position="1"/>
        <end position="24"/>
    </location>
</feature>
<reference evidence="6 7" key="1">
    <citation type="journal article" date="2018" name="Mol. Biol. Evol.">
        <title>Broad Genomic Sampling Reveals a Smut Pathogenic Ancestry of the Fungal Clade Ustilaginomycotina.</title>
        <authorList>
            <person name="Kijpornyongpan T."/>
            <person name="Mondo S.J."/>
            <person name="Barry K."/>
            <person name="Sandor L."/>
            <person name="Lee J."/>
            <person name="Lipzen A."/>
            <person name="Pangilinan J."/>
            <person name="LaButti K."/>
            <person name="Hainaut M."/>
            <person name="Henrissat B."/>
            <person name="Grigoriev I.V."/>
            <person name="Spatafora J.W."/>
            <person name="Aime M.C."/>
        </authorList>
    </citation>
    <scope>NUCLEOTIDE SEQUENCE [LARGE SCALE GENOMIC DNA]</scope>
    <source>
        <strain evidence="6 7">MCA 4198</strain>
    </source>
</reference>
<feature type="transmembrane region" description="Helical" evidence="2">
    <location>
        <begin position="109"/>
        <end position="128"/>
    </location>
</feature>
<evidence type="ECO:0000313" key="7">
    <source>
        <dbReference type="Proteomes" id="UP000245768"/>
    </source>
</evidence>
<dbReference type="PANTHER" id="PTHR31685:SF2">
    <property type="entry name" value="PROTEIN YTP1"/>
    <property type="match status" value="1"/>
</dbReference>
<dbReference type="InterPro" id="IPR018825">
    <property type="entry name" value="DUF2427"/>
</dbReference>
<feature type="transmembrane region" description="Helical" evidence="2">
    <location>
        <begin position="183"/>
        <end position="205"/>
    </location>
</feature>
<evidence type="ECO:0000313" key="6">
    <source>
        <dbReference type="EMBL" id="PWN92911.1"/>
    </source>
</evidence>
<protein>
    <recommendedName>
        <fullName evidence="8">YTP1 protein</fullName>
    </recommendedName>
</protein>
<keyword evidence="2" id="KW-0472">Membrane</keyword>
<dbReference type="InParanoid" id="A0A316YUJ8"/>
<feature type="transmembrane region" description="Helical" evidence="2">
    <location>
        <begin position="272"/>
        <end position="295"/>
    </location>
</feature>
<feature type="transmembrane region" description="Helical" evidence="2">
    <location>
        <begin position="353"/>
        <end position="374"/>
    </location>
</feature>
<sequence length="535" mass="58218">MMRRASALVALSSAVLYLAALVDAHGHHQEGPADDSVPIDSILWLHILIQSLAWFILFPLAMVLGLTRHRLHVPLAVLALTLTTAGYFLGHGHGGRSFPHTAHGTVANLLIPLLMAQGALGIYLKLHLKWKAEGFVRPIIIFAHGFIGKLFSILGWLQMLLGIITLRSWCMGGRTGQCLAHHIMGSAFIGYGTILLIMLKAGVSWLSRRKSNTSQEFLDSTVIFAWGCVNALTEHHGGPWTHKDLQHTLLGVVWVAGGAAGMWLSKGGRRSVVPAVVIVITGWAMSGHAQALMISTMIHALFGYCLMAAGAARIIEVCFVLGDGPTGQQQQPDAERPSEEDERQRMDTEKQWFPIRAFQYLPPWLLFASGVLFMSATDEELRWADSYGVDHITWGLIDFSISFFLFLWANVLIDLYTSQGGRYGSARKAAASAAAAGGRGGRSAGLAESGGLRSLYSRVSMGESAPLRVDEDPDEGVASGSSGSLEMNRLEGKRAKDRGAQMNGNGTANGHHVLFDEDEGEDEEDDDPFDDERRR</sequence>
<evidence type="ECO:0008006" key="8">
    <source>
        <dbReference type="Google" id="ProtNLM"/>
    </source>
</evidence>
<dbReference type="AlphaFoldDB" id="A0A316YUJ8"/>
<feature type="region of interest" description="Disordered" evidence="1">
    <location>
        <begin position="464"/>
        <end position="535"/>
    </location>
</feature>
<gene>
    <name evidence="6" type="ORF">FA10DRAFT_298363</name>
</gene>
<dbReference type="CDD" id="cd08760">
    <property type="entry name" value="Cyt_b561_FRRS1_like"/>
    <property type="match status" value="1"/>
</dbReference>
<dbReference type="Pfam" id="PF10355">
    <property type="entry name" value="Ytp1"/>
    <property type="match status" value="1"/>
</dbReference>
<feature type="transmembrane region" description="Helical" evidence="2">
    <location>
        <begin position="394"/>
        <end position="413"/>
    </location>
</feature>
<feature type="transmembrane region" description="Helical" evidence="2">
    <location>
        <begin position="301"/>
        <end position="322"/>
    </location>
</feature>
<feature type="compositionally biased region" description="Basic and acidic residues" evidence="1">
    <location>
        <begin position="333"/>
        <end position="346"/>
    </location>
</feature>
<feature type="transmembrane region" description="Helical" evidence="2">
    <location>
        <begin position="140"/>
        <end position="163"/>
    </location>
</feature>